<keyword evidence="2" id="KW-0560">Oxidoreductase</keyword>
<dbReference type="Gene3D" id="1.20.1050.10">
    <property type="match status" value="1"/>
</dbReference>
<evidence type="ECO:0000313" key="6">
    <source>
        <dbReference type="Proteomes" id="UP000094527"/>
    </source>
</evidence>
<dbReference type="InterPro" id="IPR004045">
    <property type="entry name" value="Glutathione_S-Trfase_N"/>
</dbReference>
<accession>A0A1D2NGX6</accession>
<evidence type="ECO:0000259" key="4">
    <source>
        <dbReference type="PROSITE" id="PS50405"/>
    </source>
</evidence>
<feature type="domain" description="GST N-terminal" evidence="3">
    <location>
        <begin position="18"/>
        <end position="97"/>
    </location>
</feature>
<proteinExistence type="inferred from homology"/>
<dbReference type="PANTHER" id="PTHR43968">
    <property type="match status" value="1"/>
</dbReference>
<gene>
    <name evidence="5" type="ORF">Ocin01_02150</name>
</gene>
<dbReference type="PROSITE" id="PS50405">
    <property type="entry name" value="GST_CTER"/>
    <property type="match status" value="1"/>
</dbReference>
<dbReference type="GO" id="GO:0045174">
    <property type="term" value="F:glutathione dehydrogenase (ascorbate) activity"/>
    <property type="evidence" value="ECO:0007669"/>
    <property type="project" value="UniProtKB-ARBA"/>
</dbReference>
<dbReference type="InterPro" id="IPR036282">
    <property type="entry name" value="Glutathione-S-Trfase_C_sf"/>
</dbReference>
<reference evidence="5 6" key="1">
    <citation type="journal article" date="2016" name="Genome Biol. Evol.">
        <title>Gene Family Evolution Reflects Adaptation to Soil Environmental Stressors in the Genome of the Collembolan Orchesella cincta.</title>
        <authorList>
            <person name="Faddeeva-Vakhrusheva A."/>
            <person name="Derks M.F."/>
            <person name="Anvar S.Y."/>
            <person name="Agamennone V."/>
            <person name="Suring W."/>
            <person name="Smit S."/>
            <person name="van Straalen N.M."/>
            <person name="Roelofs D."/>
        </authorList>
    </citation>
    <scope>NUCLEOTIDE SEQUENCE [LARGE SCALE GENOMIC DNA]</scope>
    <source>
        <tissue evidence="5">Mixed pool</tissue>
    </source>
</reference>
<name>A0A1D2NGX6_ORCCI</name>
<dbReference type="PRINTS" id="PR01625">
    <property type="entry name" value="GSTRNSFRASEO"/>
</dbReference>
<comment type="similarity">
    <text evidence="1">Belongs to the GST superfamily. Omega family.</text>
</comment>
<sequence length="249" mass="28270">MSALHLTTGAPCAPLQDGKVRIYAMRFCPYSQRALLTSAAKNVETDVVWINLKDKPEWLLEKSPGGKVPSVEIADGRVVYESLIIADYFDDAFAEPNLHSKDPVSKAVDRILVEGWGKAGSSFYQLAFGGSVDPEKIPELIKEFEGVVSTYSKELEKRGTKFFSGDERPGMLDYMIWPWFERRPVIPIFFPDAANWDEIRQNSAAIDQWYNRMKEDSAVAKYFLTPEIHHKYCITVKEGNSDFDMLTKL</sequence>
<dbReference type="Gene3D" id="3.40.30.10">
    <property type="entry name" value="Glutaredoxin"/>
    <property type="match status" value="1"/>
</dbReference>
<dbReference type="InterPro" id="IPR010987">
    <property type="entry name" value="Glutathione-S-Trfase_C-like"/>
</dbReference>
<dbReference type="Proteomes" id="UP000094527">
    <property type="component" value="Unassembled WGS sequence"/>
</dbReference>
<dbReference type="OrthoDB" id="4951845at2759"/>
<dbReference type="GO" id="GO:0004364">
    <property type="term" value="F:glutathione transferase activity"/>
    <property type="evidence" value="ECO:0007669"/>
    <property type="project" value="InterPro"/>
</dbReference>
<dbReference type="SUPFAM" id="SSF47616">
    <property type="entry name" value="GST C-terminal domain-like"/>
    <property type="match status" value="1"/>
</dbReference>
<dbReference type="STRING" id="48709.A0A1D2NGX6"/>
<dbReference type="SFLD" id="SFLDS00019">
    <property type="entry name" value="Glutathione_Transferase_(cytos"/>
    <property type="match status" value="1"/>
</dbReference>
<dbReference type="InterPro" id="IPR040079">
    <property type="entry name" value="Glutathione_S-Trfase"/>
</dbReference>
<dbReference type="SUPFAM" id="SSF52833">
    <property type="entry name" value="Thioredoxin-like"/>
    <property type="match status" value="1"/>
</dbReference>
<dbReference type="GO" id="GO:0005737">
    <property type="term" value="C:cytoplasm"/>
    <property type="evidence" value="ECO:0007669"/>
    <property type="project" value="InterPro"/>
</dbReference>
<protein>
    <submittedName>
        <fullName evidence="5">Pyrimidodiazepine synthase</fullName>
    </submittedName>
</protein>
<dbReference type="AlphaFoldDB" id="A0A1D2NGX6"/>
<dbReference type="SFLD" id="SFLDG00358">
    <property type="entry name" value="Main_(cytGST)"/>
    <property type="match status" value="1"/>
</dbReference>
<dbReference type="InterPro" id="IPR005442">
    <property type="entry name" value="GST_omega"/>
</dbReference>
<dbReference type="PANTHER" id="PTHR43968:SF6">
    <property type="entry name" value="GLUTATHIONE S-TRANSFERASE OMEGA"/>
    <property type="match status" value="1"/>
</dbReference>
<evidence type="ECO:0000313" key="5">
    <source>
        <dbReference type="EMBL" id="ODN04524.1"/>
    </source>
</evidence>
<keyword evidence="6" id="KW-1185">Reference proteome</keyword>
<evidence type="ECO:0000256" key="1">
    <source>
        <dbReference type="ARBA" id="ARBA00011067"/>
    </source>
</evidence>
<dbReference type="FunFam" id="1.20.1050.10:FF:000009">
    <property type="entry name" value="Glutathione S-transferase omega-1"/>
    <property type="match status" value="1"/>
</dbReference>
<evidence type="ECO:0000259" key="3">
    <source>
        <dbReference type="PROSITE" id="PS50404"/>
    </source>
</evidence>
<dbReference type="GO" id="GO:0006749">
    <property type="term" value="P:glutathione metabolic process"/>
    <property type="evidence" value="ECO:0007669"/>
    <property type="project" value="TreeGrafter"/>
</dbReference>
<dbReference type="InterPro" id="IPR050983">
    <property type="entry name" value="GST_Omega/HSP26"/>
</dbReference>
<dbReference type="FunFam" id="3.40.30.10:FF:000123">
    <property type="entry name" value="Glutathione transferase o1"/>
    <property type="match status" value="1"/>
</dbReference>
<dbReference type="InterPro" id="IPR036249">
    <property type="entry name" value="Thioredoxin-like_sf"/>
</dbReference>
<dbReference type="EMBL" id="LJIJ01000041">
    <property type="protein sequence ID" value="ODN04524.1"/>
    <property type="molecule type" value="Genomic_DNA"/>
</dbReference>
<comment type="caution">
    <text evidence="5">The sequence shown here is derived from an EMBL/GenBank/DDBJ whole genome shotgun (WGS) entry which is preliminary data.</text>
</comment>
<organism evidence="5 6">
    <name type="scientific">Orchesella cincta</name>
    <name type="common">Springtail</name>
    <name type="synonym">Podura cincta</name>
    <dbReference type="NCBI Taxonomy" id="48709"/>
    <lineage>
        <taxon>Eukaryota</taxon>
        <taxon>Metazoa</taxon>
        <taxon>Ecdysozoa</taxon>
        <taxon>Arthropoda</taxon>
        <taxon>Hexapoda</taxon>
        <taxon>Collembola</taxon>
        <taxon>Entomobryomorpha</taxon>
        <taxon>Entomobryoidea</taxon>
        <taxon>Orchesellidae</taxon>
        <taxon>Orchesellinae</taxon>
        <taxon>Orchesella</taxon>
    </lineage>
</organism>
<dbReference type="PROSITE" id="PS50404">
    <property type="entry name" value="GST_NTER"/>
    <property type="match status" value="1"/>
</dbReference>
<dbReference type="Pfam" id="PF13417">
    <property type="entry name" value="GST_N_3"/>
    <property type="match status" value="1"/>
</dbReference>
<evidence type="ECO:0000256" key="2">
    <source>
        <dbReference type="ARBA" id="ARBA00023002"/>
    </source>
</evidence>
<feature type="domain" description="GST C-terminal" evidence="4">
    <location>
        <begin position="102"/>
        <end position="243"/>
    </location>
</feature>
<dbReference type="OMA" id="QENWPPR"/>